<dbReference type="STRING" id="682795.AciX8_1217"/>
<name>G8NXX3_GRAMM</name>
<dbReference type="CDD" id="cd08662">
    <property type="entry name" value="M13"/>
    <property type="match status" value="1"/>
</dbReference>
<feature type="signal peptide" evidence="7">
    <location>
        <begin position="1"/>
        <end position="23"/>
    </location>
</feature>
<dbReference type="PROSITE" id="PS51885">
    <property type="entry name" value="NEPRILYSIN"/>
    <property type="match status" value="1"/>
</dbReference>
<dbReference type="InterPro" id="IPR042089">
    <property type="entry name" value="Peptidase_M13_dom_2"/>
</dbReference>
<keyword evidence="7" id="KW-0732">Signal</keyword>
<keyword evidence="11" id="KW-1185">Reference proteome</keyword>
<dbReference type="GO" id="GO:0005886">
    <property type="term" value="C:plasma membrane"/>
    <property type="evidence" value="ECO:0007669"/>
    <property type="project" value="TreeGrafter"/>
</dbReference>
<dbReference type="RefSeq" id="WP_014264441.1">
    <property type="nucleotide sequence ID" value="NC_016631.1"/>
</dbReference>
<evidence type="ECO:0000256" key="4">
    <source>
        <dbReference type="ARBA" id="ARBA00022801"/>
    </source>
</evidence>
<evidence type="ECO:0000259" key="8">
    <source>
        <dbReference type="Pfam" id="PF01431"/>
    </source>
</evidence>
<dbReference type="Proteomes" id="UP000007113">
    <property type="component" value="Chromosome"/>
</dbReference>
<keyword evidence="6" id="KW-0482">Metalloprotease</keyword>
<dbReference type="Gene3D" id="1.10.1380.10">
    <property type="entry name" value="Neutral endopeptidase , domain2"/>
    <property type="match status" value="1"/>
</dbReference>
<feature type="domain" description="Peptidase M13 N-terminal" evidence="9">
    <location>
        <begin position="40"/>
        <end position="426"/>
    </location>
</feature>
<evidence type="ECO:0000256" key="6">
    <source>
        <dbReference type="ARBA" id="ARBA00023049"/>
    </source>
</evidence>
<evidence type="ECO:0000256" key="5">
    <source>
        <dbReference type="ARBA" id="ARBA00022833"/>
    </source>
</evidence>
<accession>G8NXX3</accession>
<organism evidence="10 11">
    <name type="scientific">Granulicella mallensis (strain ATCC BAA-1857 / DSM 23137 / MP5ACTX8)</name>
    <dbReference type="NCBI Taxonomy" id="682795"/>
    <lineage>
        <taxon>Bacteria</taxon>
        <taxon>Pseudomonadati</taxon>
        <taxon>Acidobacteriota</taxon>
        <taxon>Terriglobia</taxon>
        <taxon>Terriglobales</taxon>
        <taxon>Acidobacteriaceae</taxon>
        <taxon>Granulicella</taxon>
    </lineage>
</organism>
<evidence type="ECO:0000256" key="7">
    <source>
        <dbReference type="SAM" id="SignalP"/>
    </source>
</evidence>
<dbReference type="Gene3D" id="3.40.390.10">
    <property type="entry name" value="Collagenase (Catalytic Domain)"/>
    <property type="match status" value="1"/>
</dbReference>
<dbReference type="InterPro" id="IPR000718">
    <property type="entry name" value="Peptidase_M13"/>
</dbReference>
<evidence type="ECO:0000256" key="3">
    <source>
        <dbReference type="ARBA" id="ARBA00022723"/>
    </source>
</evidence>
<dbReference type="Pfam" id="PF05649">
    <property type="entry name" value="Peptidase_M13_N"/>
    <property type="match status" value="1"/>
</dbReference>
<gene>
    <name evidence="10" type="ordered locus">AciX8_1217</name>
</gene>
<dbReference type="AlphaFoldDB" id="G8NXX3"/>
<dbReference type="GO" id="GO:0046872">
    <property type="term" value="F:metal ion binding"/>
    <property type="evidence" value="ECO:0007669"/>
    <property type="project" value="UniProtKB-KW"/>
</dbReference>
<dbReference type="InterPro" id="IPR018497">
    <property type="entry name" value="Peptidase_M13_C"/>
</dbReference>
<keyword evidence="3" id="KW-0479">Metal-binding</keyword>
<sequence length="682" mass="74950" precursor="true">MKSVLLLGCSALLLSPVALTLSAQDVHGVHASSMDKTVQPGDNFYRYANGTWIAKTEIPADRTSLSGFSLLADVVNKRVAGIIEEAAKANAAPGTEKRKIADLYASYMDEQAIDAHGMAALKPHLKEIAAIGNQKELAAALGHTLRADTDALNNTNFHTPNLFGIWIAPGFNDPDHYTPYLMQGGLQLPDRAYYLTDSERMKTIREKYVQHISAMLKLAGYDNTDKRAEGILALEHSIAEHHLSLAEDENIAKANNVWQKTDFAKNAPGLDWDAYFTAADLAQQPDFIVWQPTAVTAEAAIVAATPIDTWKDYLAFHLIEQYSVAISTSLADERFNFAGKILTGAQQQRPREQRAVALVNGVLGDAVGQLYAARYFTPADKAKVEEMVHNLLTTFHARLENLTWMTPGTKAEALRKLGTLQVSIGYTDHWRSYEGLNIEPGDLFGNLWRASLFDYHYSLARIGKPTDRKEWTMTPQTVNAVNLPLDNGLNFPAAIFGPPFFDPKAPDAVNYGAIGTVIGHEISHTFDSEGAAFDSQGKVRNWWTDADRAHFDASIEALAKQYDTYAPFPDLHLNGHQTLGENIADLAGITASYDAWKTSLHGKPAPVVGGLTGDQQFFIGYAQSEGGKAREAALRQQVLTDPHSPGEFRADTVRNLDAWYAAFDVKPGQSLYLAPADRVHIW</sequence>
<protein>
    <submittedName>
        <fullName evidence="10">Neprilysin</fullName>
        <ecNumber evidence="10">3.4.24.11</ecNumber>
    </submittedName>
</protein>
<evidence type="ECO:0000313" key="10">
    <source>
        <dbReference type="EMBL" id="AEU35561.1"/>
    </source>
</evidence>
<dbReference type="KEGG" id="gma:AciX8_1217"/>
<keyword evidence="5" id="KW-0862">Zinc</keyword>
<feature type="chain" id="PRO_5003512173" evidence="7">
    <location>
        <begin position="24"/>
        <end position="682"/>
    </location>
</feature>
<dbReference type="OrthoDB" id="9775677at2"/>
<comment type="cofactor">
    <cofactor evidence="1">
        <name>Zn(2+)</name>
        <dbReference type="ChEBI" id="CHEBI:29105"/>
    </cofactor>
</comment>
<feature type="domain" description="Peptidase M13 C-terminal" evidence="8">
    <location>
        <begin position="479"/>
        <end position="679"/>
    </location>
</feature>
<dbReference type="EC" id="3.4.24.11" evidence="10"/>
<dbReference type="PANTHER" id="PTHR11733">
    <property type="entry name" value="ZINC METALLOPROTEASE FAMILY M13 NEPRILYSIN-RELATED"/>
    <property type="match status" value="1"/>
</dbReference>
<dbReference type="GO" id="GO:0016485">
    <property type="term" value="P:protein processing"/>
    <property type="evidence" value="ECO:0007669"/>
    <property type="project" value="TreeGrafter"/>
</dbReference>
<dbReference type="HOGENOM" id="CLU_006187_7_2_0"/>
<dbReference type="InterPro" id="IPR024079">
    <property type="entry name" value="MetalloPept_cat_dom_sf"/>
</dbReference>
<dbReference type="EMBL" id="CP003130">
    <property type="protein sequence ID" value="AEU35561.1"/>
    <property type="molecule type" value="Genomic_DNA"/>
</dbReference>
<dbReference type="SUPFAM" id="SSF55486">
    <property type="entry name" value="Metalloproteases ('zincins'), catalytic domain"/>
    <property type="match status" value="1"/>
</dbReference>
<evidence type="ECO:0000259" key="9">
    <source>
        <dbReference type="Pfam" id="PF05649"/>
    </source>
</evidence>
<dbReference type="Pfam" id="PF01431">
    <property type="entry name" value="Peptidase_M13"/>
    <property type="match status" value="1"/>
</dbReference>
<evidence type="ECO:0000313" key="11">
    <source>
        <dbReference type="Proteomes" id="UP000007113"/>
    </source>
</evidence>
<evidence type="ECO:0000256" key="1">
    <source>
        <dbReference type="ARBA" id="ARBA00001947"/>
    </source>
</evidence>
<keyword evidence="2" id="KW-0645">Protease</keyword>
<keyword evidence="4 10" id="KW-0378">Hydrolase</keyword>
<dbReference type="GO" id="GO:0004222">
    <property type="term" value="F:metalloendopeptidase activity"/>
    <property type="evidence" value="ECO:0007669"/>
    <property type="project" value="UniProtKB-EC"/>
</dbReference>
<dbReference type="PRINTS" id="PR00786">
    <property type="entry name" value="NEPRILYSIN"/>
</dbReference>
<dbReference type="PANTHER" id="PTHR11733:SF211">
    <property type="entry name" value="OLIGOPEPTIDASE LIPOPROTEIN M13 FAMILY"/>
    <property type="match status" value="1"/>
</dbReference>
<proteinExistence type="predicted"/>
<dbReference type="eggNOG" id="COG3590">
    <property type="taxonomic scope" value="Bacteria"/>
</dbReference>
<reference evidence="10 11" key="1">
    <citation type="submission" date="2011-11" db="EMBL/GenBank/DDBJ databases">
        <title>Complete sequence of Granulicella mallensis MP5ACTX8.</title>
        <authorList>
            <consortium name="US DOE Joint Genome Institute"/>
            <person name="Lucas S."/>
            <person name="Copeland A."/>
            <person name="Lapidus A."/>
            <person name="Cheng J.-F."/>
            <person name="Goodwin L."/>
            <person name="Pitluck S."/>
            <person name="Peters L."/>
            <person name="Lu M."/>
            <person name="Detter J.C."/>
            <person name="Han C."/>
            <person name="Tapia R."/>
            <person name="Land M."/>
            <person name="Hauser L."/>
            <person name="Kyrpides N."/>
            <person name="Ivanova N."/>
            <person name="Mikhailova N."/>
            <person name="Pagani I."/>
            <person name="Rawat S."/>
            <person name="Mannisto M."/>
            <person name="Haggblom M."/>
            <person name="Woyke T."/>
        </authorList>
    </citation>
    <scope>NUCLEOTIDE SEQUENCE [LARGE SCALE GENOMIC DNA]</scope>
    <source>
        <strain evidence="11">ATCC BAA-1857 / DSM 23137 / MP5ACTX8</strain>
    </source>
</reference>
<evidence type="ECO:0000256" key="2">
    <source>
        <dbReference type="ARBA" id="ARBA00022670"/>
    </source>
</evidence>
<dbReference type="InterPro" id="IPR008753">
    <property type="entry name" value="Peptidase_M13_N"/>
</dbReference>